<evidence type="ECO:0000256" key="7">
    <source>
        <dbReference type="ARBA" id="ARBA00022786"/>
    </source>
</evidence>
<evidence type="ECO:0000256" key="5">
    <source>
        <dbReference type="ARBA" id="ARBA00022679"/>
    </source>
</evidence>
<evidence type="ECO:0000256" key="1">
    <source>
        <dbReference type="ARBA" id="ARBA00000900"/>
    </source>
</evidence>
<dbReference type="PANTHER" id="PTHR23315:SF252">
    <property type="entry name" value="RING-TYPE E3 UBIQUITIN TRANSFERASE"/>
    <property type="match status" value="1"/>
</dbReference>
<dbReference type="Proteomes" id="UP001370490">
    <property type="component" value="Unassembled WGS sequence"/>
</dbReference>
<keyword evidence="15" id="KW-1185">Reference proteome</keyword>
<dbReference type="FunFam" id="1.25.10.10:FF:000082">
    <property type="entry name" value="RING-type E3 ubiquitin transferase"/>
    <property type="match status" value="1"/>
</dbReference>
<dbReference type="Gene3D" id="3.30.40.10">
    <property type="entry name" value="Zinc/RING finger domain, C3HC4 (zinc finger)"/>
    <property type="match status" value="1"/>
</dbReference>
<dbReference type="SUPFAM" id="SSF48371">
    <property type="entry name" value="ARM repeat"/>
    <property type="match status" value="1"/>
</dbReference>
<evidence type="ECO:0000256" key="10">
    <source>
        <dbReference type="ARBA" id="ARBA00076227"/>
    </source>
</evidence>
<feature type="repeat" description="ARM" evidence="11">
    <location>
        <begin position="391"/>
        <end position="433"/>
    </location>
</feature>
<feature type="region of interest" description="Disordered" evidence="12">
    <location>
        <begin position="633"/>
        <end position="661"/>
    </location>
</feature>
<evidence type="ECO:0000256" key="9">
    <source>
        <dbReference type="ARBA" id="ARBA00075465"/>
    </source>
</evidence>
<keyword evidence="5" id="KW-0808">Transferase</keyword>
<evidence type="ECO:0000256" key="6">
    <source>
        <dbReference type="ARBA" id="ARBA00022737"/>
    </source>
</evidence>
<evidence type="ECO:0000256" key="8">
    <source>
        <dbReference type="ARBA" id="ARBA00074389"/>
    </source>
</evidence>
<evidence type="ECO:0000259" key="13">
    <source>
        <dbReference type="PROSITE" id="PS51698"/>
    </source>
</evidence>
<dbReference type="SUPFAM" id="SSF57850">
    <property type="entry name" value="RING/U-box"/>
    <property type="match status" value="1"/>
</dbReference>
<dbReference type="Gene3D" id="1.25.10.10">
    <property type="entry name" value="Leucine-rich Repeat Variant"/>
    <property type="match status" value="1"/>
</dbReference>
<dbReference type="InterPro" id="IPR003613">
    <property type="entry name" value="Ubox_domain"/>
</dbReference>
<comment type="function">
    <text evidence="2">Functions as an E3 ubiquitin ligase.</text>
</comment>
<dbReference type="FunFam" id="1.20.930.20:FF:000002">
    <property type="entry name" value="RING-type E3 ubiquitin transferase"/>
    <property type="match status" value="1"/>
</dbReference>
<feature type="domain" description="U-box" evidence="13">
    <location>
        <begin position="255"/>
        <end position="329"/>
    </location>
</feature>
<keyword evidence="7" id="KW-0833">Ubl conjugation pathway</keyword>
<protein>
    <recommendedName>
        <fullName evidence="8">U-box domain-containing protein 12</fullName>
        <ecNumber evidence="4">2.3.2.27</ecNumber>
    </recommendedName>
    <alternativeName>
        <fullName evidence="9">Plant U-box protein 12</fullName>
    </alternativeName>
    <alternativeName>
        <fullName evidence="10">RING-type E3 ubiquitin transferase PUB12</fullName>
    </alternativeName>
</protein>
<evidence type="ECO:0000256" key="11">
    <source>
        <dbReference type="PROSITE-ProRule" id="PRU00259"/>
    </source>
</evidence>
<organism evidence="14 15">
    <name type="scientific">Dillenia turbinata</name>
    <dbReference type="NCBI Taxonomy" id="194707"/>
    <lineage>
        <taxon>Eukaryota</taxon>
        <taxon>Viridiplantae</taxon>
        <taxon>Streptophyta</taxon>
        <taxon>Embryophyta</taxon>
        <taxon>Tracheophyta</taxon>
        <taxon>Spermatophyta</taxon>
        <taxon>Magnoliopsida</taxon>
        <taxon>eudicotyledons</taxon>
        <taxon>Gunneridae</taxon>
        <taxon>Pentapetalae</taxon>
        <taxon>Dilleniales</taxon>
        <taxon>Dilleniaceae</taxon>
        <taxon>Dillenia</taxon>
    </lineage>
</organism>
<dbReference type="InterPro" id="IPR036537">
    <property type="entry name" value="Adaptor_Cbl_N_dom_sf"/>
</dbReference>
<keyword evidence="6" id="KW-0677">Repeat</keyword>
<dbReference type="Gene3D" id="1.20.930.20">
    <property type="entry name" value="Adaptor protein Cbl, N-terminal domain"/>
    <property type="match status" value="1"/>
</dbReference>
<proteinExistence type="predicted"/>
<comment type="caution">
    <text evidence="14">The sequence shown here is derived from an EMBL/GenBank/DDBJ whole genome shotgun (WGS) entry which is preliminary data.</text>
</comment>
<evidence type="ECO:0000313" key="15">
    <source>
        <dbReference type="Proteomes" id="UP001370490"/>
    </source>
</evidence>
<comment type="catalytic activity">
    <reaction evidence="1">
        <text>S-ubiquitinyl-[E2 ubiquitin-conjugating enzyme]-L-cysteine + [acceptor protein]-L-lysine = [E2 ubiquitin-conjugating enzyme]-L-cysteine + N(6)-ubiquitinyl-[acceptor protein]-L-lysine.</text>
        <dbReference type="EC" id="2.3.2.27"/>
    </reaction>
</comment>
<evidence type="ECO:0000256" key="2">
    <source>
        <dbReference type="ARBA" id="ARBA00003861"/>
    </source>
</evidence>
<dbReference type="InterPro" id="IPR000225">
    <property type="entry name" value="Armadillo"/>
</dbReference>
<dbReference type="GO" id="GO:0061630">
    <property type="term" value="F:ubiquitin protein ligase activity"/>
    <property type="evidence" value="ECO:0007669"/>
    <property type="project" value="UniProtKB-EC"/>
</dbReference>
<dbReference type="SMART" id="SM00185">
    <property type="entry name" value="ARM"/>
    <property type="match status" value="5"/>
</dbReference>
<dbReference type="InterPro" id="IPR016024">
    <property type="entry name" value="ARM-type_fold"/>
</dbReference>
<comment type="pathway">
    <text evidence="3">Protein modification; protein ubiquitination.</text>
</comment>
<dbReference type="InterPro" id="IPR058678">
    <property type="entry name" value="ARM_PUB"/>
</dbReference>
<dbReference type="GO" id="GO:0007166">
    <property type="term" value="P:cell surface receptor signaling pathway"/>
    <property type="evidence" value="ECO:0007669"/>
    <property type="project" value="InterPro"/>
</dbReference>
<gene>
    <name evidence="14" type="ORF">RJ641_028328</name>
</gene>
<dbReference type="Pfam" id="PF25368">
    <property type="entry name" value="PUB10_N"/>
    <property type="match status" value="1"/>
</dbReference>
<evidence type="ECO:0000256" key="12">
    <source>
        <dbReference type="SAM" id="MobiDB-lite"/>
    </source>
</evidence>
<accession>A0AAN8W6Y5</accession>
<dbReference type="Pfam" id="PF04564">
    <property type="entry name" value="U-box"/>
    <property type="match status" value="1"/>
</dbReference>
<dbReference type="EC" id="2.3.2.27" evidence="4"/>
<dbReference type="InterPro" id="IPR057623">
    <property type="entry name" value="PUB12-19-like_N"/>
</dbReference>
<dbReference type="FunFam" id="3.30.40.10:FF:000114">
    <property type="entry name" value="RING-type E3 ubiquitin transferase"/>
    <property type="match status" value="1"/>
</dbReference>
<dbReference type="PROSITE" id="PS50176">
    <property type="entry name" value="ARM_REPEAT"/>
    <property type="match status" value="1"/>
</dbReference>
<evidence type="ECO:0000256" key="3">
    <source>
        <dbReference type="ARBA" id="ARBA00004906"/>
    </source>
</evidence>
<dbReference type="SMART" id="SM00504">
    <property type="entry name" value="Ubox"/>
    <property type="match status" value="1"/>
</dbReference>
<sequence>MEAENGALLEQLMNTVGEITKMNDYKCVIRKQCCNFSRRLTLLTALFEELRDMKDAIEERELNALVSLKEALLSAKRLLSFCRNCSKIYLVLEWEQIKNKFQKLANHFEQALSGIFYKKFDISDEVKEQIELVQAQFKRGSERNVVLDLELYENLSSLYNQIDEVHIDPALLSILCKKLQLMCVEDLKQESLALHELVVNSKGDMERRIEKISKILKKIQDFLEAGKPNVNGSGKNYDPFSSNVEKNNLNARLPAVPDDFRCPISLELMKDPVIISTGQTYERACIKKWLEAGNVTCPKTQQIISNTTLTPNYALRSLIFSWCEANGVDFSKRSANLCLGISSCYAVRAEIDSLLTRLVSTDIEVQRAAAGDLRVLARHGTRNRISIAEAGGIPLLIGLLSAPDKNTQEHAVTALLNLSICEGNKRSIISANCLPGIIDVLQSGSMRARENAAATLFSLSSVDENKVIIGASGAIPALVALLGEGSRRGKMDAATAVFNLCIYQGNKVKAIKAGVIHILMALIKEPGSELMDESLAVMAILANHPDAKVEIGDLDAVPVLAELLASGSPSNRENATAVLVQLCAGNQKYLSDVSKLDLSGTLLYLSENGTERGKRKASLLLYLISRVHEQEEEAQTRADSLPLDITQPQPESSTENSMDSVRSSVSLRHLLLLDLD</sequence>
<dbReference type="PANTHER" id="PTHR23315">
    <property type="entry name" value="U BOX DOMAIN-CONTAINING"/>
    <property type="match status" value="1"/>
</dbReference>
<name>A0AAN8W6Y5_9MAGN</name>
<reference evidence="14 15" key="1">
    <citation type="submission" date="2023-12" db="EMBL/GenBank/DDBJ databases">
        <title>A high-quality genome assembly for Dillenia turbinata (Dilleniales).</title>
        <authorList>
            <person name="Chanderbali A."/>
        </authorList>
    </citation>
    <scope>NUCLEOTIDE SEQUENCE [LARGE SCALE GENOMIC DNA]</scope>
    <source>
        <strain evidence="14">LSX21</strain>
        <tissue evidence="14">Leaf</tissue>
    </source>
</reference>
<dbReference type="EMBL" id="JBAMMX010000004">
    <property type="protein sequence ID" value="KAK6942951.1"/>
    <property type="molecule type" value="Genomic_DNA"/>
</dbReference>
<feature type="compositionally biased region" description="Polar residues" evidence="12">
    <location>
        <begin position="646"/>
        <end position="658"/>
    </location>
</feature>
<dbReference type="GO" id="GO:0016567">
    <property type="term" value="P:protein ubiquitination"/>
    <property type="evidence" value="ECO:0007669"/>
    <property type="project" value="InterPro"/>
</dbReference>
<dbReference type="InterPro" id="IPR011989">
    <property type="entry name" value="ARM-like"/>
</dbReference>
<dbReference type="AlphaFoldDB" id="A0AAN8W6Y5"/>
<dbReference type="Pfam" id="PF25598">
    <property type="entry name" value="ARM_PUB"/>
    <property type="match status" value="1"/>
</dbReference>
<dbReference type="InterPro" id="IPR013083">
    <property type="entry name" value="Znf_RING/FYVE/PHD"/>
</dbReference>
<evidence type="ECO:0000313" key="14">
    <source>
        <dbReference type="EMBL" id="KAK6942951.1"/>
    </source>
</evidence>
<dbReference type="InterPro" id="IPR045210">
    <property type="entry name" value="RING-Ubox_PUB"/>
</dbReference>
<dbReference type="PROSITE" id="PS51698">
    <property type="entry name" value="U_BOX"/>
    <property type="match status" value="1"/>
</dbReference>
<dbReference type="CDD" id="cd16664">
    <property type="entry name" value="RING-Ubox_PUB"/>
    <property type="match status" value="1"/>
</dbReference>
<evidence type="ECO:0000256" key="4">
    <source>
        <dbReference type="ARBA" id="ARBA00012483"/>
    </source>
</evidence>